<dbReference type="Proteomes" id="UP001420932">
    <property type="component" value="Unassembled WGS sequence"/>
</dbReference>
<evidence type="ECO:0000313" key="2">
    <source>
        <dbReference type="Proteomes" id="UP001420932"/>
    </source>
</evidence>
<reference evidence="1 2" key="1">
    <citation type="submission" date="2024-01" db="EMBL/GenBank/DDBJ databases">
        <title>Genome assemblies of Stephania.</title>
        <authorList>
            <person name="Yang L."/>
        </authorList>
    </citation>
    <scope>NUCLEOTIDE SEQUENCE [LARGE SCALE GENOMIC DNA]</scope>
    <source>
        <strain evidence="1">YNDBR</strain>
        <tissue evidence="1">Leaf</tissue>
    </source>
</reference>
<protein>
    <submittedName>
        <fullName evidence="1">Uncharacterized protein</fullName>
    </submittedName>
</protein>
<dbReference type="AlphaFoldDB" id="A0AAP0PHQ4"/>
<keyword evidence="2" id="KW-1185">Reference proteome</keyword>
<gene>
    <name evidence="1" type="ORF">Syun_012629</name>
</gene>
<proteinExistence type="predicted"/>
<comment type="caution">
    <text evidence="1">The sequence shown here is derived from an EMBL/GenBank/DDBJ whole genome shotgun (WGS) entry which is preliminary data.</text>
</comment>
<sequence>MHFKATTFTQPPPILLFNMHTCHQVPTSGHATSTRHLVPHGAGQFRLITDMCTNGKLRLTFIEGQVIRATIQCIMNTQPENPGEYPQPTSNSIEHRVSNRCAYPSVRHDDLDLRQYFYFYLIELSPLVTIVDPHTSKGKAPIIDAYVGDSVDLASAMRTKKKGLWRLLEKPTRETLSSEVWDWSASTLPLLHRSRTFFDFKTSCPICKEFIEKGTVNKQIFNNDVPTAPPLNISSEDAHKDVERSLTSRSNVASSAADAKVSSITKEEDILRNTISDFTTSSATFRGGTARKRTSQIISGEAARKPKISIGKMKVQGNIKSIAAISFVFDKTYSKELISRQMCL</sequence>
<organism evidence="1 2">
    <name type="scientific">Stephania yunnanensis</name>
    <dbReference type="NCBI Taxonomy" id="152371"/>
    <lineage>
        <taxon>Eukaryota</taxon>
        <taxon>Viridiplantae</taxon>
        <taxon>Streptophyta</taxon>
        <taxon>Embryophyta</taxon>
        <taxon>Tracheophyta</taxon>
        <taxon>Spermatophyta</taxon>
        <taxon>Magnoliopsida</taxon>
        <taxon>Ranunculales</taxon>
        <taxon>Menispermaceae</taxon>
        <taxon>Menispermoideae</taxon>
        <taxon>Cissampelideae</taxon>
        <taxon>Stephania</taxon>
    </lineage>
</organism>
<name>A0AAP0PHQ4_9MAGN</name>
<evidence type="ECO:0000313" key="1">
    <source>
        <dbReference type="EMBL" id="KAK9143229.1"/>
    </source>
</evidence>
<accession>A0AAP0PHQ4</accession>
<dbReference type="EMBL" id="JBBNAF010000005">
    <property type="protein sequence ID" value="KAK9143229.1"/>
    <property type="molecule type" value="Genomic_DNA"/>
</dbReference>